<sequence>MNPDVFTLTNIIVAITCLISFALMNNSAAKSKLLFHPVTIQKHGQWYRFLSSGFIHADVLHLGVNMFVLWSFGSAIEKYYYPAVFGDAAATNFLILYFGGIIVASIPSFLRHKSDPSYAALGASGGVSAVVFAVIVFDPWQNLYLYGIIAIPQILAGVAYVAYSWYKDKAASDNIGHMAHLTGAAWGFAFTCAMNFDLFTRFITKTLAGPSWL</sequence>
<dbReference type="Proteomes" id="UP000245506">
    <property type="component" value="Unassembled WGS sequence"/>
</dbReference>
<dbReference type="PANTHER" id="PTHR43731">
    <property type="entry name" value="RHOMBOID PROTEASE"/>
    <property type="match status" value="1"/>
</dbReference>
<accession>A0A317CCR8</accession>
<dbReference type="InterPro" id="IPR035952">
    <property type="entry name" value="Rhomboid-like_sf"/>
</dbReference>
<feature type="transmembrane region" description="Helical" evidence="7">
    <location>
        <begin position="178"/>
        <end position="196"/>
    </location>
</feature>
<keyword evidence="5 7" id="KW-1133">Transmembrane helix</keyword>
<dbReference type="PANTHER" id="PTHR43731:SF14">
    <property type="entry name" value="PRESENILIN-ASSOCIATED RHOMBOID-LIKE PROTEIN, MITOCHONDRIAL"/>
    <property type="match status" value="1"/>
</dbReference>
<evidence type="ECO:0000256" key="3">
    <source>
        <dbReference type="ARBA" id="ARBA00022692"/>
    </source>
</evidence>
<dbReference type="EMBL" id="QGKL01000029">
    <property type="protein sequence ID" value="PWQ96177.1"/>
    <property type="molecule type" value="Genomic_DNA"/>
</dbReference>
<keyword evidence="9" id="KW-0645">Protease</keyword>
<comment type="similarity">
    <text evidence="2">Belongs to the peptidase S54 family.</text>
</comment>
<dbReference type="Gene3D" id="1.20.1540.10">
    <property type="entry name" value="Rhomboid-like"/>
    <property type="match status" value="1"/>
</dbReference>
<feature type="transmembrane region" description="Helical" evidence="7">
    <location>
        <begin position="79"/>
        <end position="106"/>
    </location>
</feature>
<keyword evidence="3 7" id="KW-0812">Transmembrane</keyword>
<comment type="subcellular location">
    <subcellularLocation>
        <location evidence="1">Membrane</location>
        <topology evidence="1">Multi-pass membrane protein</topology>
    </subcellularLocation>
</comment>
<protein>
    <submittedName>
        <fullName evidence="9">Rhomboid family intramembrane serine protease</fullName>
    </submittedName>
</protein>
<evidence type="ECO:0000256" key="4">
    <source>
        <dbReference type="ARBA" id="ARBA00022801"/>
    </source>
</evidence>
<gene>
    <name evidence="9" type="ORF">DKT75_09270</name>
</gene>
<dbReference type="InterPro" id="IPR050925">
    <property type="entry name" value="Rhomboid_protease_S54"/>
</dbReference>
<evidence type="ECO:0000313" key="10">
    <source>
        <dbReference type="Proteomes" id="UP000245506"/>
    </source>
</evidence>
<comment type="caution">
    <text evidence="9">The sequence shown here is derived from an EMBL/GenBank/DDBJ whole genome shotgun (WGS) entry which is preliminary data.</text>
</comment>
<dbReference type="OrthoDB" id="9813074at2"/>
<feature type="transmembrane region" description="Helical" evidence="7">
    <location>
        <begin position="46"/>
        <end position="73"/>
    </location>
</feature>
<keyword evidence="4" id="KW-0378">Hydrolase</keyword>
<evidence type="ECO:0000256" key="7">
    <source>
        <dbReference type="SAM" id="Phobius"/>
    </source>
</evidence>
<name>A0A317CCR8_9GAMM</name>
<keyword evidence="6 7" id="KW-0472">Membrane</keyword>
<dbReference type="InterPro" id="IPR022764">
    <property type="entry name" value="Peptidase_S54_rhomboid_dom"/>
</dbReference>
<dbReference type="GO" id="GO:0016020">
    <property type="term" value="C:membrane"/>
    <property type="evidence" value="ECO:0007669"/>
    <property type="project" value="UniProtKB-SubCell"/>
</dbReference>
<dbReference type="GO" id="GO:0006508">
    <property type="term" value="P:proteolysis"/>
    <property type="evidence" value="ECO:0007669"/>
    <property type="project" value="UniProtKB-KW"/>
</dbReference>
<feature type="transmembrane region" description="Helical" evidence="7">
    <location>
        <begin position="143"/>
        <end position="166"/>
    </location>
</feature>
<keyword evidence="10" id="KW-1185">Reference proteome</keyword>
<dbReference type="AlphaFoldDB" id="A0A317CCR8"/>
<evidence type="ECO:0000259" key="8">
    <source>
        <dbReference type="Pfam" id="PF01694"/>
    </source>
</evidence>
<evidence type="ECO:0000313" key="9">
    <source>
        <dbReference type="EMBL" id="PWQ96177.1"/>
    </source>
</evidence>
<evidence type="ECO:0000256" key="1">
    <source>
        <dbReference type="ARBA" id="ARBA00004141"/>
    </source>
</evidence>
<feature type="transmembrane region" description="Helical" evidence="7">
    <location>
        <begin position="118"/>
        <end position="137"/>
    </location>
</feature>
<dbReference type="RefSeq" id="WP_109823149.1">
    <property type="nucleotide sequence ID" value="NZ_QGKL01000029.1"/>
</dbReference>
<dbReference type="Pfam" id="PF01694">
    <property type="entry name" value="Rhomboid"/>
    <property type="match status" value="1"/>
</dbReference>
<proteinExistence type="inferred from homology"/>
<reference evidence="9 10" key="1">
    <citation type="submission" date="2018-05" db="EMBL/GenBank/DDBJ databases">
        <title>Leucothrix arctica sp. nov., isolated from Arctic seawater.</title>
        <authorList>
            <person name="Choi A."/>
            <person name="Baek K."/>
        </authorList>
    </citation>
    <scope>NUCLEOTIDE SEQUENCE [LARGE SCALE GENOMIC DNA]</scope>
    <source>
        <strain evidence="9 10">IMCC9719</strain>
    </source>
</reference>
<evidence type="ECO:0000256" key="5">
    <source>
        <dbReference type="ARBA" id="ARBA00022989"/>
    </source>
</evidence>
<feature type="domain" description="Peptidase S54 rhomboid" evidence="8">
    <location>
        <begin position="44"/>
        <end position="192"/>
    </location>
</feature>
<feature type="transmembrane region" description="Helical" evidence="7">
    <location>
        <begin position="6"/>
        <end position="25"/>
    </location>
</feature>
<organism evidence="9 10">
    <name type="scientific">Leucothrix arctica</name>
    <dbReference type="NCBI Taxonomy" id="1481894"/>
    <lineage>
        <taxon>Bacteria</taxon>
        <taxon>Pseudomonadati</taxon>
        <taxon>Pseudomonadota</taxon>
        <taxon>Gammaproteobacteria</taxon>
        <taxon>Thiotrichales</taxon>
        <taxon>Thiotrichaceae</taxon>
        <taxon>Leucothrix</taxon>
    </lineage>
</organism>
<evidence type="ECO:0000256" key="2">
    <source>
        <dbReference type="ARBA" id="ARBA00009045"/>
    </source>
</evidence>
<dbReference type="SUPFAM" id="SSF144091">
    <property type="entry name" value="Rhomboid-like"/>
    <property type="match status" value="1"/>
</dbReference>
<dbReference type="GO" id="GO:0004252">
    <property type="term" value="F:serine-type endopeptidase activity"/>
    <property type="evidence" value="ECO:0007669"/>
    <property type="project" value="InterPro"/>
</dbReference>
<evidence type="ECO:0000256" key="6">
    <source>
        <dbReference type="ARBA" id="ARBA00023136"/>
    </source>
</evidence>